<feature type="region of interest" description="Disordered" evidence="2">
    <location>
        <begin position="461"/>
        <end position="508"/>
    </location>
</feature>
<feature type="compositionally biased region" description="Pro residues" evidence="2">
    <location>
        <begin position="11"/>
        <end position="29"/>
    </location>
</feature>
<sequence>MSSAPGSSRGPPGPPPGGPAMVPPGPPANGPGFPGMLPPMGLPNFPPPLPPNWSEHRAPDGVTPYYYNSVTKQSTYARPTLAPPVVSAPPVKEKKKKKEKPKEKVPIPGTGWMRITTNEGNTFYFEKENKRSEWTVPEEIAEAVAALEASEAEERKRKAEEARLERLREQERVRAEIAEERKRKAEEKKRKAQPAEGPAAKKAKPDEESGVVDDDGAPEVEDEEEWKRAVAAEFDTQDRQKAAAAAREEGEAEKGAEEAAKKVFAVPEKVQVSAEEGRALFKEISPFAPWDQALPLFINDPRYVLLPSMKERRDVYEEYCRTAGRAKRTNKPAEPTKKADPEKEYRALMREEVTSTRTRFDDFRRKYKKDRRFWAFGRDDREREKAFKVHLRELGERKRADADRAEKDFLELLSEADVTADSEWSSVKKGISSDPRYDAVGSSSLRAELFNTYLKKLAAGEPEDADARRAREKKERQEASLAQRQNAVRAHQAVIGEEASKARRSAGREEGERLFGSLLVDVVRSDTTWEEILPVLQQDGRYSHPALREGDKRRVFEAHIERIRETKADALSSLFNQHSNLETEFGDIYDKIAEDPLVQRLGLGPGALEERFNGWKRTREISARAEFYDLLRENNFVEFWGRMRNKVLDEAAAKVKQDEDDVEEGMDIAALAKRVDLAEIKTILRRDRRYRQFDHIAEEREQWLREYLENLEGSKGTETIHKIG</sequence>
<dbReference type="PROSITE" id="PS50020">
    <property type="entry name" value="WW_DOMAIN_2"/>
    <property type="match status" value="2"/>
</dbReference>
<dbReference type="InterPro" id="IPR002713">
    <property type="entry name" value="FF_domain"/>
</dbReference>
<dbReference type="Proteomes" id="UP000053611">
    <property type="component" value="Unassembled WGS sequence"/>
</dbReference>
<dbReference type="Gene3D" id="2.20.70.10">
    <property type="match status" value="2"/>
</dbReference>
<dbReference type="EMBL" id="KQ087247">
    <property type="protein sequence ID" value="KLT39845.1"/>
    <property type="molecule type" value="Genomic_DNA"/>
</dbReference>
<proteinExistence type="predicted"/>
<reference evidence="5 6" key="1">
    <citation type="submission" date="2015-03" db="EMBL/GenBank/DDBJ databases">
        <title>Genomics and transcriptomics of the oil-accumulating basidiomycete yeast T. oleaginosus allow insights into substrate utilization and the diverse evolutionary trajectories of mating systems in fungi.</title>
        <authorList>
            <consortium name="DOE Joint Genome Institute"/>
            <person name="Kourist R."/>
            <person name="Kracht O."/>
            <person name="Bracharz F."/>
            <person name="Lipzen A."/>
            <person name="Nolan M."/>
            <person name="Ohm R."/>
            <person name="Grigoriev I."/>
            <person name="Sun S."/>
            <person name="Heitman J."/>
            <person name="Bruck T."/>
            <person name="Nowrousian M."/>
        </authorList>
    </citation>
    <scope>NUCLEOTIDE SEQUENCE [LARGE SCALE GENOMIC DNA]</scope>
    <source>
        <strain evidence="5 6">IBC0246</strain>
    </source>
</reference>
<dbReference type="Gene3D" id="1.10.10.440">
    <property type="entry name" value="FF domain"/>
    <property type="match status" value="5"/>
</dbReference>
<dbReference type="PANTHER" id="PTHR15377">
    <property type="entry name" value="TRANSCRIPTION ELONGATION REGULATOR 1"/>
    <property type="match status" value="1"/>
</dbReference>
<dbReference type="PROSITE" id="PS01159">
    <property type="entry name" value="WW_DOMAIN_1"/>
    <property type="match status" value="1"/>
</dbReference>
<feature type="region of interest" description="Disordered" evidence="2">
    <location>
        <begin position="1"/>
        <end position="43"/>
    </location>
</feature>
<dbReference type="RefSeq" id="XP_018276336.1">
    <property type="nucleotide sequence ID" value="XM_018425025.1"/>
</dbReference>
<dbReference type="OrthoDB" id="410044at2759"/>
<feature type="compositionally biased region" description="Low complexity" evidence="2">
    <location>
        <begin position="1"/>
        <end position="10"/>
    </location>
</feature>
<evidence type="ECO:0000313" key="5">
    <source>
        <dbReference type="EMBL" id="KLT39845.1"/>
    </source>
</evidence>
<evidence type="ECO:0000313" key="6">
    <source>
        <dbReference type="Proteomes" id="UP000053611"/>
    </source>
</evidence>
<dbReference type="FunFam" id="1.10.10.440:FF:000044">
    <property type="entry name" value="Transcription elongation regulator 1"/>
    <property type="match status" value="1"/>
</dbReference>
<feature type="region of interest" description="Disordered" evidence="2">
    <location>
        <begin position="78"/>
        <end position="115"/>
    </location>
</feature>
<evidence type="ECO:0000259" key="3">
    <source>
        <dbReference type="PROSITE" id="PS50020"/>
    </source>
</evidence>
<dbReference type="InterPro" id="IPR045148">
    <property type="entry name" value="TCRG1-like"/>
</dbReference>
<gene>
    <name evidence="5" type="ORF">CC85DRAFT_297775</name>
</gene>
<feature type="compositionally biased region" description="Basic and acidic residues" evidence="2">
    <location>
        <begin position="225"/>
        <end position="259"/>
    </location>
</feature>
<dbReference type="CDD" id="cd00201">
    <property type="entry name" value="WW"/>
    <property type="match status" value="1"/>
</dbReference>
<dbReference type="InterPro" id="IPR036020">
    <property type="entry name" value="WW_dom_sf"/>
</dbReference>
<feature type="compositionally biased region" description="Basic and acidic residues" evidence="2">
    <location>
        <begin position="465"/>
        <end position="478"/>
    </location>
</feature>
<dbReference type="PANTHER" id="PTHR15377:SF3">
    <property type="entry name" value="WW DOMAIN-CONTAINING PROTEIN"/>
    <property type="match status" value="1"/>
</dbReference>
<dbReference type="AlphaFoldDB" id="A0A0J0XFH3"/>
<dbReference type="InterPro" id="IPR001202">
    <property type="entry name" value="WW_dom"/>
</dbReference>
<dbReference type="STRING" id="879819.A0A0J0XFH3"/>
<feature type="compositionally biased region" description="Basic and acidic residues" evidence="2">
    <location>
        <begin position="498"/>
        <end position="508"/>
    </location>
</feature>
<dbReference type="InterPro" id="IPR036517">
    <property type="entry name" value="FF_domain_sf"/>
</dbReference>
<dbReference type="SMART" id="SM00441">
    <property type="entry name" value="FF"/>
    <property type="match status" value="4"/>
</dbReference>
<dbReference type="SUPFAM" id="SSF81698">
    <property type="entry name" value="FF domain"/>
    <property type="match status" value="4"/>
</dbReference>
<dbReference type="GO" id="GO:0005634">
    <property type="term" value="C:nucleus"/>
    <property type="evidence" value="ECO:0007669"/>
    <property type="project" value="TreeGrafter"/>
</dbReference>
<dbReference type="Pfam" id="PF01846">
    <property type="entry name" value="FF"/>
    <property type="match status" value="4"/>
</dbReference>
<organism evidence="5 6">
    <name type="scientific">Cutaneotrichosporon oleaginosum</name>
    <dbReference type="NCBI Taxonomy" id="879819"/>
    <lineage>
        <taxon>Eukaryota</taxon>
        <taxon>Fungi</taxon>
        <taxon>Dikarya</taxon>
        <taxon>Basidiomycota</taxon>
        <taxon>Agaricomycotina</taxon>
        <taxon>Tremellomycetes</taxon>
        <taxon>Trichosporonales</taxon>
        <taxon>Trichosporonaceae</taxon>
        <taxon>Cutaneotrichosporon</taxon>
    </lineage>
</organism>
<keyword evidence="1" id="KW-0677">Repeat</keyword>
<dbReference type="GeneID" id="28985628"/>
<name>A0A0J0XFH3_9TREE</name>
<evidence type="ECO:0000256" key="1">
    <source>
        <dbReference type="ARBA" id="ARBA00022737"/>
    </source>
</evidence>
<evidence type="ECO:0000259" key="4">
    <source>
        <dbReference type="PROSITE" id="PS51676"/>
    </source>
</evidence>
<evidence type="ECO:0000256" key="2">
    <source>
        <dbReference type="SAM" id="MobiDB-lite"/>
    </source>
</evidence>
<dbReference type="SMART" id="SM00456">
    <property type="entry name" value="WW"/>
    <property type="match status" value="2"/>
</dbReference>
<feature type="compositionally biased region" description="Acidic residues" evidence="2">
    <location>
        <begin position="208"/>
        <end position="224"/>
    </location>
</feature>
<dbReference type="GO" id="GO:0003712">
    <property type="term" value="F:transcription coregulator activity"/>
    <property type="evidence" value="ECO:0007669"/>
    <property type="project" value="TreeGrafter"/>
</dbReference>
<feature type="domain" description="WW" evidence="3">
    <location>
        <begin position="47"/>
        <end position="81"/>
    </location>
</feature>
<protein>
    <recommendedName>
        <fullName evidence="7">WW domain-containing protein</fullName>
    </recommendedName>
</protein>
<keyword evidence="6" id="KW-1185">Reference proteome</keyword>
<dbReference type="GO" id="GO:0070063">
    <property type="term" value="F:RNA polymerase binding"/>
    <property type="evidence" value="ECO:0007669"/>
    <property type="project" value="InterPro"/>
</dbReference>
<feature type="region of interest" description="Disordered" evidence="2">
    <location>
        <begin position="148"/>
        <end position="259"/>
    </location>
</feature>
<dbReference type="SUPFAM" id="SSF51045">
    <property type="entry name" value="WW domain"/>
    <property type="match status" value="2"/>
</dbReference>
<feature type="domain" description="WW" evidence="3">
    <location>
        <begin position="110"/>
        <end position="139"/>
    </location>
</feature>
<dbReference type="PROSITE" id="PS51676">
    <property type="entry name" value="FF"/>
    <property type="match status" value="1"/>
</dbReference>
<dbReference type="Pfam" id="PF00397">
    <property type="entry name" value="WW"/>
    <property type="match status" value="1"/>
</dbReference>
<evidence type="ECO:0008006" key="7">
    <source>
        <dbReference type="Google" id="ProtNLM"/>
    </source>
</evidence>
<feature type="compositionally biased region" description="Basic and acidic residues" evidence="2">
    <location>
        <begin position="152"/>
        <end position="189"/>
    </location>
</feature>
<accession>A0A0J0XFH3</accession>
<feature type="domain" description="FF" evidence="4">
    <location>
        <begin position="399"/>
        <end position="456"/>
    </location>
</feature>